<dbReference type="Proteomes" id="UP001159641">
    <property type="component" value="Unassembled WGS sequence"/>
</dbReference>
<organism evidence="1 2">
    <name type="scientific">Eschrichtius robustus</name>
    <name type="common">California gray whale</name>
    <name type="synonym">Eschrichtius gibbosus</name>
    <dbReference type="NCBI Taxonomy" id="9764"/>
    <lineage>
        <taxon>Eukaryota</taxon>
        <taxon>Metazoa</taxon>
        <taxon>Chordata</taxon>
        <taxon>Craniata</taxon>
        <taxon>Vertebrata</taxon>
        <taxon>Euteleostomi</taxon>
        <taxon>Mammalia</taxon>
        <taxon>Eutheria</taxon>
        <taxon>Laurasiatheria</taxon>
        <taxon>Artiodactyla</taxon>
        <taxon>Whippomorpha</taxon>
        <taxon>Cetacea</taxon>
        <taxon>Mysticeti</taxon>
        <taxon>Eschrichtiidae</taxon>
        <taxon>Eschrichtius</taxon>
    </lineage>
</organism>
<comment type="caution">
    <text evidence="1">The sequence shown here is derived from an EMBL/GenBank/DDBJ whole genome shotgun (WGS) entry which is preliminary data.</text>
</comment>
<evidence type="ECO:0000313" key="1">
    <source>
        <dbReference type="EMBL" id="KAJ8784918.1"/>
    </source>
</evidence>
<name>A0AB34H0B6_ESCRO</name>
<sequence>RGKGRTAGVGGLSGLRTALNARRLRSRLPWLGMRSGHAAGRRGSWPGHAQRAGHLPAGLRGWACAEGAPPVGRAPGLSFLRVAATRFSPFLPLLSGPTRPALAPSKHCPRSQADLLGAVAVPQEPRELVLALPPCPRGPCLLQLLGAALAECPPACEVLPEGVPREAPASPALPTSECIKEAAFLPGSSARAARVRPRVTLQLRQEASH</sequence>
<accession>A0AB34H0B6</accession>
<feature type="non-terminal residue" evidence="1">
    <location>
        <position position="1"/>
    </location>
</feature>
<dbReference type="EMBL" id="JAIQCJ010002027">
    <property type="protein sequence ID" value="KAJ8784918.1"/>
    <property type="molecule type" value="Genomic_DNA"/>
</dbReference>
<reference evidence="1 2" key="1">
    <citation type="submission" date="2022-11" db="EMBL/GenBank/DDBJ databases">
        <title>Whole genome sequence of Eschrichtius robustus ER-17-0199.</title>
        <authorList>
            <person name="Bruniche-Olsen A."/>
            <person name="Black A.N."/>
            <person name="Fields C.J."/>
            <person name="Walden K."/>
            <person name="Dewoody J.A."/>
        </authorList>
    </citation>
    <scope>NUCLEOTIDE SEQUENCE [LARGE SCALE GENOMIC DNA]</scope>
    <source>
        <strain evidence="1">ER-17-0199</strain>
        <tissue evidence="1">Blubber</tissue>
    </source>
</reference>
<protein>
    <submittedName>
        <fullName evidence="1">Uncharacterized protein</fullName>
    </submittedName>
</protein>
<evidence type="ECO:0000313" key="2">
    <source>
        <dbReference type="Proteomes" id="UP001159641"/>
    </source>
</evidence>
<gene>
    <name evidence="1" type="ORF">J1605_007474</name>
</gene>
<dbReference type="AlphaFoldDB" id="A0AB34H0B6"/>
<keyword evidence="2" id="KW-1185">Reference proteome</keyword>
<proteinExistence type="predicted"/>